<feature type="binding site" evidence="2">
    <location>
        <position position="8"/>
    </location>
    <ligand>
        <name>Zn(2+)</name>
        <dbReference type="ChEBI" id="CHEBI:29105"/>
        <label>1</label>
    </ligand>
</feature>
<dbReference type="RefSeq" id="WP_135705397.1">
    <property type="nucleotide sequence ID" value="NZ_CP038635.1"/>
</dbReference>
<evidence type="ECO:0000256" key="2">
    <source>
        <dbReference type="PIRSR" id="PIRSR015853-2"/>
    </source>
</evidence>
<evidence type="ECO:0000313" key="4">
    <source>
        <dbReference type="Proteomes" id="UP000295294"/>
    </source>
</evidence>
<dbReference type="CDD" id="cd08663">
    <property type="entry name" value="DAP_dppA_1"/>
    <property type="match status" value="1"/>
</dbReference>
<name>A0A4P7LBQ0_9BURK</name>
<dbReference type="AlphaFoldDB" id="A0A4P7LBQ0"/>
<dbReference type="Proteomes" id="UP000295294">
    <property type="component" value="Chromosome 2"/>
</dbReference>
<dbReference type="Gene3D" id="3.40.50.10780">
    <property type="entry name" value="Dipeptide transport protein"/>
    <property type="match status" value="1"/>
</dbReference>
<organism evidence="3 4">
    <name type="scientific">Cupriavidus oxalaticus</name>
    <dbReference type="NCBI Taxonomy" id="96344"/>
    <lineage>
        <taxon>Bacteria</taxon>
        <taxon>Pseudomonadati</taxon>
        <taxon>Pseudomonadota</taxon>
        <taxon>Betaproteobacteria</taxon>
        <taxon>Burkholderiales</taxon>
        <taxon>Burkholderiaceae</taxon>
        <taxon>Cupriavidus</taxon>
    </lineage>
</organism>
<dbReference type="EMBL" id="CP038635">
    <property type="protein sequence ID" value="QBY53404.1"/>
    <property type="molecule type" value="Genomic_DNA"/>
</dbReference>
<reference evidence="3 4" key="1">
    <citation type="submission" date="2019-03" db="EMBL/GenBank/DDBJ databases">
        <title>Efficiently degradation of phenoxyalkanoic acid herbicides by Cupriavidus oxalaticus strain X32.</title>
        <authorList>
            <person name="Sheng X."/>
        </authorList>
    </citation>
    <scope>NUCLEOTIDE SEQUENCE [LARGE SCALE GENOMIC DNA]</scope>
    <source>
        <strain evidence="3 4">X32</strain>
    </source>
</reference>
<feature type="active site" description="Nucleophile" evidence="1">
    <location>
        <position position="115"/>
    </location>
</feature>
<dbReference type="OrthoDB" id="9785420at2"/>
<keyword evidence="2" id="KW-0862">Zinc</keyword>
<keyword evidence="3" id="KW-0378">Hydrolase</keyword>
<feature type="binding site" evidence="2">
    <location>
        <position position="8"/>
    </location>
    <ligand>
        <name>Zn(2+)</name>
        <dbReference type="ChEBI" id="CHEBI:29105"/>
        <label>2</label>
    </ligand>
</feature>
<dbReference type="SUPFAM" id="SSF63992">
    <property type="entry name" value="Dipeptide transport protein"/>
    <property type="match status" value="1"/>
</dbReference>
<dbReference type="Pfam" id="PF04951">
    <property type="entry name" value="Peptidase_M55"/>
    <property type="match status" value="1"/>
</dbReference>
<feature type="binding site" evidence="2">
    <location>
        <position position="134"/>
    </location>
    <ligand>
        <name>Zn(2+)</name>
        <dbReference type="ChEBI" id="CHEBI:29105"/>
        <label>2</label>
    </ligand>
</feature>
<dbReference type="GO" id="GO:0046872">
    <property type="term" value="F:metal ion binding"/>
    <property type="evidence" value="ECO:0007669"/>
    <property type="project" value="UniProtKB-KW"/>
</dbReference>
<keyword evidence="3" id="KW-0031">Aminopeptidase</keyword>
<gene>
    <name evidence="3" type="ORF">E0W60_20165</name>
</gene>
<accession>A0A4P7LBQ0</accession>
<keyword evidence="3" id="KW-0645">Protease</keyword>
<evidence type="ECO:0000313" key="3">
    <source>
        <dbReference type="EMBL" id="QBY53404.1"/>
    </source>
</evidence>
<dbReference type="KEGG" id="cox:E0W60_20165"/>
<evidence type="ECO:0000256" key="1">
    <source>
        <dbReference type="PIRSR" id="PIRSR015853-1"/>
    </source>
</evidence>
<sequence>MKILISTDIEGVAGVFHAEQTRPGNGEYERARAWMTAEANAAVAGAFAGGATEVLVNDSHGGFRNLLPDQLDPRARLVLGKPRYLGMMAGIEDGADGVLMIGYHGRAQSRGVLAHTINSSAFARVWLNGMELGEAGLYGAMAGELGVPVLMASGDDVFVHETRPLMPWVRFAETKRAGGFGSGTTLSPAAAREAIQAAAADGVRAAAQAQCLRLDTPADARVSARLQTLTPAHADLFCQWPTLERLDGVTLGFHADSVQAAVRMLNCLSAMSFMLK</sequence>
<dbReference type="PIRSF" id="PIRSF015853">
    <property type="entry name" value="Pep_DppA"/>
    <property type="match status" value="1"/>
</dbReference>
<keyword evidence="2" id="KW-0479">Metal-binding</keyword>
<protein>
    <submittedName>
        <fullName evidence="3">Aminopeptidase</fullName>
    </submittedName>
</protein>
<dbReference type="Gene3D" id="3.30.1360.130">
    <property type="entry name" value="Dipeptide transport protein"/>
    <property type="match status" value="1"/>
</dbReference>
<dbReference type="InterPro" id="IPR027476">
    <property type="entry name" value="DppA_N"/>
</dbReference>
<feature type="binding site" evidence="2">
    <location>
        <position position="60"/>
    </location>
    <ligand>
        <name>Zn(2+)</name>
        <dbReference type="ChEBI" id="CHEBI:29105"/>
        <label>2</label>
    </ligand>
</feature>
<feature type="binding site" evidence="2">
    <location>
        <position position="10"/>
    </location>
    <ligand>
        <name>Zn(2+)</name>
        <dbReference type="ChEBI" id="CHEBI:29105"/>
        <label>1</label>
    </ligand>
</feature>
<dbReference type="InterPro" id="IPR036177">
    <property type="entry name" value="Peptidase_M55_sf"/>
</dbReference>
<proteinExistence type="predicted"/>
<dbReference type="GO" id="GO:0004177">
    <property type="term" value="F:aminopeptidase activity"/>
    <property type="evidence" value="ECO:0007669"/>
    <property type="project" value="UniProtKB-KW"/>
</dbReference>
<dbReference type="InterPro" id="IPR007035">
    <property type="entry name" value="Peptidase_M55"/>
</dbReference>
<dbReference type="STRING" id="1349762.GCA_001592245_01398"/>
<feature type="binding site" evidence="2">
    <location>
        <position position="104"/>
    </location>
    <ligand>
        <name>Zn(2+)</name>
        <dbReference type="ChEBI" id="CHEBI:29105"/>
        <label>2</label>
    </ligand>
</feature>